<dbReference type="EMBL" id="JH931209">
    <property type="protein sequence ID" value="EKM48295.1"/>
    <property type="molecule type" value="Genomic_DNA"/>
</dbReference>
<feature type="non-terminal residue" evidence="1">
    <location>
        <position position="164"/>
    </location>
</feature>
<evidence type="ECO:0000313" key="2">
    <source>
        <dbReference type="Proteomes" id="UP000008370"/>
    </source>
</evidence>
<keyword evidence="2" id="KW-1185">Reference proteome</keyword>
<name>K5VNP1_PHACS</name>
<gene>
    <name evidence="1" type="ORF">PHACADRAFT_64848</name>
</gene>
<dbReference type="Proteomes" id="UP000008370">
    <property type="component" value="Unassembled WGS sequence"/>
</dbReference>
<dbReference type="STRING" id="650164.K5VNP1"/>
<accession>K5VNP1</accession>
<dbReference type="InParanoid" id="K5VNP1"/>
<dbReference type="OrthoDB" id="3257409at2759"/>
<reference evidence="1 2" key="1">
    <citation type="journal article" date="2012" name="BMC Genomics">
        <title>Comparative genomics of the white-rot fungi, Phanerochaete carnosa and P. chrysosporium, to elucidate the genetic basis of the distinct wood types they colonize.</title>
        <authorList>
            <person name="Suzuki H."/>
            <person name="MacDonald J."/>
            <person name="Syed K."/>
            <person name="Salamov A."/>
            <person name="Hori C."/>
            <person name="Aerts A."/>
            <person name="Henrissat B."/>
            <person name="Wiebenga A."/>
            <person name="vanKuyk P.A."/>
            <person name="Barry K."/>
            <person name="Lindquist E."/>
            <person name="LaButti K."/>
            <person name="Lapidus A."/>
            <person name="Lucas S."/>
            <person name="Coutinho P."/>
            <person name="Gong Y."/>
            <person name="Samejima M."/>
            <person name="Mahadevan R."/>
            <person name="Abou-Zaid M."/>
            <person name="de Vries R.P."/>
            <person name="Igarashi K."/>
            <person name="Yadav J.S."/>
            <person name="Grigoriev I.V."/>
            <person name="Master E.R."/>
        </authorList>
    </citation>
    <scope>NUCLEOTIDE SEQUENCE [LARGE SCALE GENOMIC DNA]</scope>
    <source>
        <strain evidence="1 2">HHB-10118-sp</strain>
    </source>
</reference>
<organism evidence="1 2">
    <name type="scientific">Phanerochaete carnosa (strain HHB-10118-sp)</name>
    <name type="common">White-rot fungus</name>
    <name type="synonym">Peniophora carnosa</name>
    <dbReference type="NCBI Taxonomy" id="650164"/>
    <lineage>
        <taxon>Eukaryota</taxon>
        <taxon>Fungi</taxon>
        <taxon>Dikarya</taxon>
        <taxon>Basidiomycota</taxon>
        <taxon>Agaricomycotina</taxon>
        <taxon>Agaricomycetes</taxon>
        <taxon>Polyporales</taxon>
        <taxon>Phanerochaetaceae</taxon>
        <taxon>Phanerochaete</taxon>
    </lineage>
</organism>
<proteinExistence type="predicted"/>
<dbReference type="RefSeq" id="XP_007403151.1">
    <property type="nucleotide sequence ID" value="XM_007403089.1"/>
</dbReference>
<protein>
    <submittedName>
        <fullName evidence="1">Uncharacterized protein</fullName>
    </submittedName>
</protein>
<dbReference type="KEGG" id="pco:PHACADRAFT_64848"/>
<dbReference type="AlphaFoldDB" id="K5VNP1"/>
<sequence>MSRETFDSIRRAFTHKMDLSSWYVTNWQAALLADLKPQQYDCCVDSCIYYAGQHADLQICPYCNQPRFRPNGRPHRQFTYIPLIPRLCAFYQSLSMVEQLQYRSTFVHDPNVVSDVFSSERYREMLHTKVVVDEEELKHAFFSDPHDIAFGLCTNGFLLFGRRR</sequence>
<dbReference type="GeneID" id="18920215"/>
<dbReference type="HOGENOM" id="CLU_007337_2_0_1"/>
<evidence type="ECO:0000313" key="1">
    <source>
        <dbReference type="EMBL" id="EKM48295.1"/>
    </source>
</evidence>